<dbReference type="CDD" id="cd00076">
    <property type="entry name" value="HFD_SF"/>
    <property type="match status" value="1"/>
</dbReference>
<feature type="non-terminal residue" evidence="15">
    <location>
        <position position="499"/>
    </location>
</feature>
<comment type="caution">
    <text evidence="15">The sequence shown here is derived from an EMBL/GenBank/DDBJ whole genome shotgun (WGS) entry which is preliminary data.</text>
</comment>
<feature type="domain" description="Transcription factor TFIID subunit 8 C-terminal" evidence="14">
    <location>
        <begin position="101"/>
        <end position="150"/>
    </location>
</feature>
<evidence type="ECO:0000256" key="12">
    <source>
        <dbReference type="SAM" id="Phobius"/>
    </source>
</evidence>
<evidence type="ECO:0000313" key="16">
    <source>
        <dbReference type="Proteomes" id="UP000789375"/>
    </source>
</evidence>
<gene>
    <name evidence="15" type="ORF">FMOSSE_LOCUS9113</name>
</gene>
<comment type="similarity">
    <text evidence="3">Belongs to the EMC3 family.</text>
</comment>
<evidence type="ECO:0000256" key="2">
    <source>
        <dbReference type="ARBA" id="ARBA00004141"/>
    </source>
</evidence>
<proteinExistence type="inferred from homology"/>
<keyword evidence="8 12" id="KW-0472">Membrane</keyword>
<evidence type="ECO:0000256" key="8">
    <source>
        <dbReference type="ARBA" id="ARBA00023136"/>
    </source>
</evidence>
<feature type="transmembrane region" description="Helical" evidence="12">
    <location>
        <begin position="330"/>
        <end position="353"/>
    </location>
</feature>
<dbReference type="GO" id="GO:0034975">
    <property type="term" value="P:protein folding in endoplasmic reticulum"/>
    <property type="evidence" value="ECO:0007669"/>
    <property type="project" value="TreeGrafter"/>
</dbReference>
<keyword evidence="9" id="KW-0804">Transcription</keyword>
<dbReference type="EMBL" id="CAJVPP010002559">
    <property type="protein sequence ID" value="CAG8604242.1"/>
    <property type="molecule type" value="Genomic_DNA"/>
</dbReference>
<dbReference type="InterPro" id="IPR008568">
    <property type="entry name" value="EMC3"/>
</dbReference>
<dbReference type="InterPro" id="IPR006565">
    <property type="entry name" value="BTP"/>
</dbReference>
<dbReference type="PANTHER" id="PTHR13116">
    <property type="entry name" value="ER MEMBRANE PROTEIN COMPLEX SUBUNIT 3"/>
    <property type="match status" value="1"/>
</dbReference>
<dbReference type="Pfam" id="PF07524">
    <property type="entry name" value="Bromo_TP"/>
    <property type="match status" value="1"/>
</dbReference>
<reference evidence="15" key="1">
    <citation type="submission" date="2021-06" db="EMBL/GenBank/DDBJ databases">
        <authorList>
            <person name="Kallberg Y."/>
            <person name="Tangrot J."/>
            <person name="Rosling A."/>
        </authorList>
    </citation>
    <scope>NUCLEOTIDE SEQUENCE</scope>
    <source>
        <strain evidence="15">87-6 pot B 2015</strain>
    </source>
</reference>
<evidence type="ECO:0000256" key="11">
    <source>
        <dbReference type="SAM" id="MobiDB-lite"/>
    </source>
</evidence>
<evidence type="ECO:0000256" key="10">
    <source>
        <dbReference type="ARBA" id="ARBA00023242"/>
    </source>
</evidence>
<evidence type="ECO:0000256" key="3">
    <source>
        <dbReference type="ARBA" id="ARBA00005376"/>
    </source>
</evidence>
<dbReference type="PANTHER" id="PTHR13116:SF5">
    <property type="entry name" value="ER MEMBRANE PROTEIN COMPLEX SUBUNIT 3"/>
    <property type="match status" value="1"/>
</dbReference>
<feature type="region of interest" description="Disordered" evidence="11">
    <location>
        <begin position="182"/>
        <end position="202"/>
    </location>
</feature>
<sequence length="499" mass="56604">REAGFTSITSSANEVLANVLETYFENIIKTSQAYTELARRSQININDVEKSFKEWNIRTGALEGHRDKCFKEAETIPSESSSMSLFVPEDINENDEYRPKYVPSHMPPFPAKHSYKKTPIYPKLIIRNPIKLREMKLKEVRLVEQSLYKLVQHQEEQKKIQSVPESPDTTSTVVSAVSSPHNYDLLSRSTSRKSSTTNLQLPKKRPLEPTCQALYLDPAIRDWVLIPIMVVMVLVGIFRDQVTLLIGSTSGKKAGIKAIRETKALTRGVTLRNYGNNIPSSSFLIRKNYLCSSYKKGDFLKNPASANQVVNPMTDPAGMEMMMEGMKKNFAMIIPQTVIMGWINFFFSGFVLIKLPFPLTLRFKTMLQRGVETPDMDVTWVSSLSWYFLNLFGLRSIFTLLLGEDNAADGMRDMAAMSQMGAASPGQPQDFNKLFLAESENLELTPHNWELDDIEVRLLVKYGKRELVDNKDIIEMEDISPISSNDLSDVKGKSKKKRT</sequence>
<dbReference type="InterPro" id="IPR009072">
    <property type="entry name" value="Histone-fold"/>
</dbReference>
<dbReference type="Gene3D" id="1.10.20.10">
    <property type="entry name" value="Histone, subunit A"/>
    <property type="match status" value="1"/>
</dbReference>
<keyword evidence="10" id="KW-0539">Nucleus</keyword>
<evidence type="ECO:0000259" key="13">
    <source>
        <dbReference type="Pfam" id="PF07524"/>
    </source>
</evidence>
<evidence type="ECO:0000256" key="1">
    <source>
        <dbReference type="ARBA" id="ARBA00004123"/>
    </source>
</evidence>
<evidence type="ECO:0000256" key="9">
    <source>
        <dbReference type="ARBA" id="ARBA00023163"/>
    </source>
</evidence>
<comment type="subcellular location">
    <subcellularLocation>
        <location evidence="2">Membrane</location>
        <topology evidence="2">Multi-pass membrane protein</topology>
    </subcellularLocation>
    <subcellularLocation>
        <location evidence="1">Nucleus</location>
    </subcellularLocation>
</comment>
<feature type="transmembrane region" description="Helical" evidence="12">
    <location>
        <begin position="384"/>
        <end position="402"/>
    </location>
</feature>
<dbReference type="InterPro" id="IPR002809">
    <property type="entry name" value="EMC3/TMCO1"/>
</dbReference>
<dbReference type="GO" id="GO:0005634">
    <property type="term" value="C:nucleus"/>
    <property type="evidence" value="ECO:0007669"/>
    <property type="project" value="UniProtKB-SubCell"/>
</dbReference>
<dbReference type="GO" id="GO:0046982">
    <property type="term" value="F:protein heterodimerization activity"/>
    <property type="evidence" value="ECO:0007669"/>
    <property type="project" value="InterPro"/>
</dbReference>
<dbReference type="GO" id="GO:0072546">
    <property type="term" value="C:EMC complex"/>
    <property type="evidence" value="ECO:0007669"/>
    <property type="project" value="TreeGrafter"/>
</dbReference>
<keyword evidence="5 12" id="KW-0812">Transmembrane</keyword>
<keyword evidence="6 12" id="KW-1133">Transmembrane helix</keyword>
<evidence type="ECO:0000256" key="7">
    <source>
        <dbReference type="ARBA" id="ARBA00023015"/>
    </source>
</evidence>
<evidence type="ECO:0000256" key="4">
    <source>
        <dbReference type="ARBA" id="ARBA00020822"/>
    </source>
</evidence>
<dbReference type="AlphaFoldDB" id="A0A9N9CHU7"/>
<name>A0A9N9CHU7_FUNMO</name>
<feature type="transmembrane region" description="Helical" evidence="12">
    <location>
        <begin position="220"/>
        <end position="238"/>
    </location>
</feature>
<keyword evidence="16" id="KW-1185">Reference proteome</keyword>
<dbReference type="Pfam" id="PF01956">
    <property type="entry name" value="EMC3_TMCO1"/>
    <property type="match status" value="1"/>
</dbReference>
<feature type="compositionally biased region" description="Low complexity" evidence="11">
    <location>
        <begin position="187"/>
        <end position="197"/>
    </location>
</feature>
<dbReference type="CDD" id="cd08049">
    <property type="entry name" value="TAF8"/>
    <property type="match status" value="1"/>
</dbReference>
<evidence type="ECO:0000256" key="6">
    <source>
        <dbReference type="ARBA" id="ARBA00022989"/>
    </source>
</evidence>
<evidence type="ECO:0000313" key="15">
    <source>
        <dbReference type="EMBL" id="CAG8604242.1"/>
    </source>
</evidence>
<feature type="domain" description="Bromodomain associated" evidence="13">
    <location>
        <begin position="2"/>
        <end position="59"/>
    </location>
</feature>
<accession>A0A9N9CHU7</accession>
<protein>
    <recommendedName>
        <fullName evidence="4">ER membrane protein complex subunit 3</fullName>
    </recommendedName>
</protein>
<dbReference type="Proteomes" id="UP000789375">
    <property type="component" value="Unassembled WGS sequence"/>
</dbReference>
<evidence type="ECO:0000256" key="5">
    <source>
        <dbReference type="ARBA" id="ARBA00022692"/>
    </source>
</evidence>
<dbReference type="Pfam" id="PF10406">
    <property type="entry name" value="TAF8_C"/>
    <property type="match status" value="1"/>
</dbReference>
<organism evidence="15 16">
    <name type="scientific">Funneliformis mosseae</name>
    <name type="common">Endomycorrhizal fungus</name>
    <name type="synonym">Glomus mosseae</name>
    <dbReference type="NCBI Taxonomy" id="27381"/>
    <lineage>
        <taxon>Eukaryota</taxon>
        <taxon>Fungi</taxon>
        <taxon>Fungi incertae sedis</taxon>
        <taxon>Mucoromycota</taxon>
        <taxon>Glomeromycotina</taxon>
        <taxon>Glomeromycetes</taxon>
        <taxon>Glomerales</taxon>
        <taxon>Glomeraceae</taxon>
        <taxon>Funneliformis</taxon>
    </lineage>
</organism>
<dbReference type="SUPFAM" id="SSF47113">
    <property type="entry name" value="Histone-fold"/>
    <property type="match status" value="1"/>
</dbReference>
<dbReference type="InterPro" id="IPR019473">
    <property type="entry name" value="TFIID_su8_C"/>
</dbReference>
<evidence type="ECO:0000259" key="14">
    <source>
        <dbReference type="Pfam" id="PF10406"/>
    </source>
</evidence>
<dbReference type="SMART" id="SM01415">
    <property type="entry name" value="DUF106"/>
    <property type="match status" value="1"/>
</dbReference>
<keyword evidence="7" id="KW-0805">Transcription regulation</keyword>